<dbReference type="InterPro" id="IPR013519">
    <property type="entry name" value="Int_alpha_beta-p"/>
</dbReference>
<protein>
    <recommendedName>
        <fullName evidence="19">Integrin alpha-2 domain-containing protein</fullName>
    </recommendedName>
</protein>
<dbReference type="Gene3D" id="2.130.10.130">
    <property type="entry name" value="Integrin alpha, N-terminal"/>
    <property type="match status" value="1"/>
</dbReference>
<gene>
    <name evidence="17" type="ORF">GSLYS_00018454001</name>
</gene>
<comment type="similarity">
    <text evidence="2 13">Belongs to the integrin alpha chain family.</text>
</comment>
<keyword evidence="6 13" id="KW-0130">Cell adhesion</keyword>
<evidence type="ECO:0000256" key="14">
    <source>
        <dbReference type="SAM" id="MobiDB-lite"/>
    </source>
</evidence>
<evidence type="ECO:0000256" key="2">
    <source>
        <dbReference type="ARBA" id="ARBA00008054"/>
    </source>
</evidence>
<dbReference type="SMART" id="SM00191">
    <property type="entry name" value="Int_alpha"/>
    <property type="match status" value="3"/>
</dbReference>
<proteinExistence type="inferred from homology"/>
<keyword evidence="4" id="KW-0732">Signal</keyword>
<feature type="repeat" description="FG-GAP" evidence="12">
    <location>
        <begin position="133"/>
        <end position="192"/>
    </location>
</feature>
<name>A0AAV2IH76_LYMST</name>
<dbReference type="InterPro" id="IPR018184">
    <property type="entry name" value="Integrin_alpha_C_CS"/>
</dbReference>
<dbReference type="PANTHER" id="PTHR23220">
    <property type="entry name" value="INTEGRIN ALPHA"/>
    <property type="match status" value="1"/>
</dbReference>
<evidence type="ECO:0000256" key="13">
    <source>
        <dbReference type="RuleBase" id="RU003762"/>
    </source>
</evidence>
<dbReference type="InterPro" id="IPR013517">
    <property type="entry name" value="FG-GAP"/>
</dbReference>
<evidence type="ECO:0000259" key="15">
    <source>
        <dbReference type="Pfam" id="PF08441"/>
    </source>
</evidence>
<evidence type="ECO:0000259" key="16">
    <source>
        <dbReference type="Pfam" id="PF20805"/>
    </source>
</evidence>
<dbReference type="PRINTS" id="PR01185">
    <property type="entry name" value="INTEGRINA"/>
</dbReference>
<keyword evidence="9 13" id="KW-0472">Membrane</keyword>
<evidence type="ECO:0000256" key="12">
    <source>
        <dbReference type="PROSITE-ProRule" id="PRU00803"/>
    </source>
</evidence>
<evidence type="ECO:0000256" key="7">
    <source>
        <dbReference type="ARBA" id="ARBA00022989"/>
    </source>
</evidence>
<dbReference type="GO" id="GO:0007229">
    <property type="term" value="P:integrin-mediated signaling pathway"/>
    <property type="evidence" value="ECO:0007669"/>
    <property type="project" value="UniProtKB-KW"/>
</dbReference>
<evidence type="ECO:0008006" key="19">
    <source>
        <dbReference type="Google" id="ProtNLM"/>
    </source>
</evidence>
<dbReference type="GO" id="GO:0033627">
    <property type="term" value="P:cell adhesion mediated by integrin"/>
    <property type="evidence" value="ECO:0007669"/>
    <property type="project" value="TreeGrafter"/>
</dbReference>
<reference evidence="17 18" key="1">
    <citation type="submission" date="2024-04" db="EMBL/GenBank/DDBJ databases">
        <authorList>
            <consortium name="Genoscope - CEA"/>
            <person name="William W."/>
        </authorList>
    </citation>
    <scope>NUCLEOTIDE SEQUENCE [LARGE SCALE GENOMIC DNA]</scope>
</reference>
<dbReference type="AlphaFoldDB" id="A0AAV2IH76"/>
<evidence type="ECO:0000256" key="11">
    <source>
        <dbReference type="ARBA" id="ARBA00023180"/>
    </source>
</evidence>
<dbReference type="SUPFAM" id="SSF69179">
    <property type="entry name" value="Integrin domains"/>
    <property type="match status" value="3"/>
</dbReference>
<keyword evidence="7 13" id="KW-1133">Transmembrane helix</keyword>
<dbReference type="InterPro" id="IPR048285">
    <property type="entry name" value="Integrin_alpha_Ig-like_2"/>
</dbReference>
<dbReference type="Gene3D" id="2.60.40.1510">
    <property type="entry name" value="ntegrin, alpha v. Chain A, domain 3"/>
    <property type="match status" value="1"/>
</dbReference>
<feature type="repeat" description="FG-GAP" evidence="12">
    <location>
        <begin position="193"/>
        <end position="250"/>
    </location>
</feature>
<dbReference type="PANTHER" id="PTHR23220:SF134">
    <property type="entry name" value="INTEGRIN ALPHA-2 DOMAIN-CONTAINING PROTEIN"/>
    <property type="match status" value="1"/>
</dbReference>
<feature type="transmembrane region" description="Helical" evidence="13">
    <location>
        <begin position="812"/>
        <end position="834"/>
    </location>
</feature>
<dbReference type="GO" id="GO:0005178">
    <property type="term" value="F:integrin binding"/>
    <property type="evidence" value="ECO:0007669"/>
    <property type="project" value="TreeGrafter"/>
</dbReference>
<evidence type="ECO:0000256" key="5">
    <source>
        <dbReference type="ARBA" id="ARBA00022737"/>
    </source>
</evidence>
<organism evidence="17 18">
    <name type="scientific">Lymnaea stagnalis</name>
    <name type="common">Great pond snail</name>
    <name type="synonym">Helix stagnalis</name>
    <dbReference type="NCBI Taxonomy" id="6523"/>
    <lineage>
        <taxon>Eukaryota</taxon>
        <taxon>Metazoa</taxon>
        <taxon>Spiralia</taxon>
        <taxon>Lophotrochozoa</taxon>
        <taxon>Mollusca</taxon>
        <taxon>Gastropoda</taxon>
        <taxon>Heterobranchia</taxon>
        <taxon>Euthyneura</taxon>
        <taxon>Panpulmonata</taxon>
        <taxon>Hygrophila</taxon>
        <taxon>Lymnaeoidea</taxon>
        <taxon>Lymnaeidae</taxon>
        <taxon>Lymnaea</taxon>
    </lineage>
</organism>
<feature type="repeat" description="FG-GAP" evidence="12">
    <location>
        <begin position="254"/>
        <end position="316"/>
    </location>
</feature>
<dbReference type="Gene3D" id="2.60.40.1530">
    <property type="entry name" value="ntegrin, alpha v. Chain A, domain 4"/>
    <property type="match status" value="1"/>
</dbReference>
<dbReference type="Pfam" id="PF20805">
    <property type="entry name" value="Integrin_A_Ig_2"/>
    <property type="match status" value="1"/>
</dbReference>
<evidence type="ECO:0000256" key="3">
    <source>
        <dbReference type="ARBA" id="ARBA00022692"/>
    </source>
</evidence>
<dbReference type="InterPro" id="IPR028994">
    <property type="entry name" value="Integrin_alpha_N"/>
</dbReference>
<evidence type="ECO:0000313" key="17">
    <source>
        <dbReference type="EMBL" id="CAL1544971.1"/>
    </source>
</evidence>
<evidence type="ECO:0000256" key="6">
    <source>
        <dbReference type="ARBA" id="ARBA00022889"/>
    </source>
</evidence>
<accession>A0AAV2IH76</accession>
<feature type="domain" description="Integrin alpha first immunoglubulin-like" evidence="15">
    <location>
        <begin position="302"/>
        <end position="460"/>
    </location>
</feature>
<keyword evidence="10 13" id="KW-0675">Receptor</keyword>
<feature type="compositionally biased region" description="Polar residues" evidence="14">
    <location>
        <begin position="925"/>
        <end position="949"/>
    </location>
</feature>
<dbReference type="Gene3D" id="1.20.5.930">
    <property type="entry name" value="Bicelle-embedded integrin alpha(iib) transmembrane segment"/>
    <property type="match status" value="1"/>
</dbReference>
<evidence type="ECO:0000256" key="8">
    <source>
        <dbReference type="ARBA" id="ARBA00023037"/>
    </source>
</evidence>
<keyword evidence="5" id="KW-0677">Repeat</keyword>
<comment type="caution">
    <text evidence="17">The sequence shown here is derived from an EMBL/GenBank/DDBJ whole genome shotgun (WGS) entry which is preliminary data.</text>
</comment>
<dbReference type="PROSITE" id="PS51470">
    <property type="entry name" value="FG_GAP"/>
    <property type="match status" value="3"/>
</dbReference>
<sequence>MNGICYESGKDLHFDGTSAWPALEGTKKQISSNGFFIYGMGSLGTSAVYSRDGTFAVLGAPGINDWAGGYVQIDNFMPPKPKIRELTFNMYNNSYFGMASTTAKLSAEGVFIIIGGPRSGGYGKVHAYNNNFQLMLAKEGEQLGSSFGASLCAADVNGDKLDDLIVGAPLYTDKSDEGRVYVYINREFFNLELMTLLSGSNTAGSRFGTAVANIGDLNLDKYEDIVVGAPYEEESGVIYIYNGGKFGLRQEPSQRIVGKTLGNDLKTFGWSFSRPWDVDDNHYADFAVGAFESNKVVLLQGRSVVDLYANLEVASDLIDLKTIKKCPFRGQQIGCFEVLVCLNYSGQNLPPSAEVNITIRLDTLERHMGERSRLFMEGPNNTEVEKLNEILMIRLSRQKCDKKYIIYTRNSRDVITPLRIDLDYDISSSSIGIASNCRSICPIRNKYNPTTTHTMAYFLLECAENHVCHPDLRIEAKPNLKGNEEILVIDSSPYFDLELTITNQGEVSYLTTVTIEYPAYIYFKTTTTPDGAIVINCQPVPSIDNKSENSSISCDLLHPVRNGDKVLFVTRFYAHGTPYNVHKLPLNVSVASLSQRVGSMEMQKAALVSIPVQIKTEMKLSGVSFPGQLHLLPVSRTRTAGEEWASLSHVYILGNLGPSPMPHSQLTLAVPTSPWIRVQGVQVEKKSVTGGLSHVPVECNMSDRLVEMMNNKTENPGTSFITVLSCDSSPCAVVTCYVGLMHKYQTIYINVSLAVRSDVLQMTKVNDQLGLASSCQLQEPDYVSYTSLTTTFKIMTTTYILYKTSPGQAVNWWVLLISVSSGLLLLYILVVLLWKCGFFRRKRKEELQMLIHYFESEREILHSDSVSARSSDLMVLPPGLSSLHSSHVNHHASETPLFFPHGEDEDPMEYSYNQSYSLNRRKPNEPSSTFRTLQYHNNNKPQLSRPRSQQRNRDIQPWSHRNTPPNPFMSPPPNIWVPPPAPINPQPSFNNDLYLEPLESRA</sequence>
<dbReference type="GO" id="GO:0009897">
    <property type="term" value="C:external side of plasma membrane"/>
    <property type="evidence" value="ECO:0007669"/>
    <property type="project" value="TreeGrafter"/>
</dbReference>
<keyword evidence="8 13" id="KW-0401">Integrin</keyword>
<dbReference type="GO" id="GO:0098609">
    <property type="term" value="P:cell-cell adhesion"/>
    <property type="evidence" value="ECO:0007669"/>
    <property type="project" value="TreeGrafter"/>
</dbReference>
<evidence type="ECO:0000256" key="4">
    <source>
        <dbReference type="ARBA" id="ARBA00022729"/>
    </source>
</evidence>
<dbReference type="InterPro" id="IPR000413">
    <property type="entry name" value="Integrin_alpha"/>
</dbReference>
<dbReference type="GO" id="GO:0008305">
    <property type="term" value="C:integrin complex"/>
    <property type="evidence" value="ECO:0007669"/>
    <property type="project" value="InterPro"/>
</dbReference>
<keyword evidence="3 13" id="KW-0812">Transmembrane</keyword>
<feature type="domain" description="Integrin alpha second immunoglobulin-like" evidence="16">
    <location>
        <begin position="462"/>
        <end position="599"/>
    </location>
</feature>
<evidence type="ECO:0000313" key="18">
    <source>
        <dbReference type="Proteomes" id="UP001497497"/>
    </source>
</evidence>
<evidence type="ECO:0000256" key="10">
    <source>
        <dbReference type="ARBA" id="ARBA00023170"/>
    </source>
</evidence>
<dbReference type="SUPFAM" id="SSF69318">
    <property type="entry name" value="Integrin alpha N-terminal domain"/>
    <property type="match status" value="1"/>
</dbReference>
<dbReference type="Pfam" id="PF08441">
    <property type="entry name" value="Integrin_A_Ig_1"/>
    <property type="match status" value="1"/>
</dbReference>
<dbReference type="Proteomes" id="UP001497497">
    <property type="component" value="Unassembled WGS sequence"/>
</dbReference>
<evidence type="ECO:0000256" key="1">
    <source>
        <dbReference type="ARBA" id="ARBA00004479"/>
    </source>
</evidence>
<dbReference type="Gene3D" id="2.60.40.1460">
    <property type="entry name" value="Integrin domains. Chain A, domain 2"/>
    <property type="match status" value="1"/>
</dbReference>
<dbReference type="InterPro" id="IPR013649">
    <property type="entry name" value="Integrin_alpha_Ig-like_1"/>
</dbReference>
<feature type="compositionally biased region" description="Pro residues" evidence="14">
    <location>
        <begin position="964"/>
        <end position="985"/>
    </location>
</feature>
<dbReference type="InterPro" id="IPR032695">
    <property type="entry name" value="Integrin_dom_sf"/>
</dbReference>
<keyword evidence="18" id="KW-1185">Reference proteome</keyword>
<comment type="subcellular location">
    <subcellularLocation>
        <location evidence="1 13">Membrane</location>
        <topology evidence="1 13">Single-pass type I membrane protein</topology>
    </subcellularLocation>
</comment>
<feature type="region of interest" description="Disordered" evidence="14">
    <location>
        <begin position="918"/>
        <end position="1002"/>
    </location>
</feature>
<dbReference type="PROSITE" id="PS00242">
    <property type="entry name" value="INTEGRIN_ALPHA"/>
    <property type="match status" value="1"/>
</dbReference>
<keyword evidence="11" id="KW-0325">Glycoprotein</keyword>
<dbReference type="GO" id="GO:0007160">
    <property type="term" value="P:cell-matrix adhesion"/>
    <property type="evidence" value="ECO:0007669"/>
    <property type="project" value="TreeGrafter"/>
</dbReference>
<evidence type="ECO:0000256" key="9">
    <source>
        <dbReference type="ARBA" id="ARBA00023136"/>
    </source>
</evidence>
<dbReference type="EMBL" id="CAXITT010000663">
    <property type="protein sequence ID" value="CAL1544971.1"/>
    <property type="molecule type" value="Genomic_DNA"/>
</dbReference>
<dbReference type="Pfam" id="PF01839">
    <property type="entry name" value="FG-GAP"/>
    <property type="match status" value="2"/>
</dbReference>